<feature type="compositionally biased region" description="Low complexity" evidence="7">
    <location>
        <begin position="68"/>
        <end position="80"/>
    </location>
</feature>
<evidence type="ECO:0000313" key="8">
    <source>
        <dbReference type="EMBL" id="OGD88754.1"/>
    </source>
</evidence>
<dbReference type="GO" id="GO:0005840">
    <property type="term" value="C:ribosome"/>
    <property type="evidence" value="ECO:0007669"/>
    <property type="project" value="UniProtKB-KW"/>
</dbReference>
<evidence type="ECO:0000256" key="5">
    <source>
        <dbReference type="ARBA" id="ARBA00035136"/>
    </source>
</evidence>
<dbReference type="Proteomes" id="UP000177369">
    <property type="component" value="Unassembled WGS sequence"/>
</dbReference>
<keyword evidence="4 6" id="KW-0687">Ribonucleoprotein</keyword>
<comment type="function">
    <text evidence="6">Binds directly to 16S ribosomal RNA.</text>
</comment>
<feature type="region of interest" description="Disordered" evidence="7">
    <location>
        <begin position="66"/>
        <end position="88"/>
    </location>
</feature>
<keyword evidence="2 6" id="KW-0694">RNA-binding</keyword>
<evidence type="ECO:0000256" key="4">
    <source>
        <dbReference type="ARBA" id="ARBA00023274"/>
    </source>
</evidence>
<organism evidence="8 9">
    <name type="scientific">Candidatus Curtissbacteria bacterium RIFCSPHIGHO2_02_FULL_40_16b</name>
    <dbReference type="NCBI Taxonomy" id="1797714"/>
    <lineage>
        <taxon>Bacteria</taxon>
        <taxon>Candidatus Curtissiibacteriota</taxon>
    </lineage>
</organism>
<evidence type="ECO:0000256" key="1">
    <source>
        <dbReference type="ARBA" id="ARBA00022730"/>
    </source>
</evidence>
<accession>A0A1F5GA92</accession>
<comment type="caution">
    <text evidence="8">The sequence shown here is derived from an EMBL/GenBank/DDBJ whole genome shotgun (WGS) entry which is preliminary data.</text>
</comment>
<keyword evidence="3 6" id="KW-0689">Ribosomal protein</keyword>
<dbReference type="Pfam" id="PF01649">
    <property type="entry name" value="Ribosomal_S20p"/>
    <property type="match status" value="1"/>
</dbReference>
<evidence type="ECO:0000256" key="3">
    <source>
        <dbReference type="ARBA" id="ARBA00022980"/>
    </source>
</evidence>
<dbReference type="AlphaFoldDB" id="A0A1F5GA92"/>
<reference evidence="8 9" key="1">
    <citation type="journal article" date="2016" name="Nat. Commun.">
        <title>Thousands of microbial genomes shed light on interconnected biogeochemical processes in an aquifer system.</title>
        <authorList>
            <person name="Anantharaman K."/>
            <person name="Brown C.T."/>
            <person name="Hug L.A."/>
            <person name="Sharon I."/>
            <person name="Castelle C.J."/>
            <person name="Probst A.J."/>
            <person name="Thomas B.C."/>
            <person name="Singh A."/>
            <person name="Wilkins M.J."/>
            <person name="Karaoz U."/>
            <person name="Brodie E.L."/>
            <person name="Williams K.H."/>
            <person name="Hubbard S.S."/>
            <person name="Banfield J.F."/>
        </authorList>
    </citation>
    <scope>NUCLEOTIDE SEQUENCE [LARGE SCALE GENOMIC DNA]</scope>
</reference>
<dbReference type="GO" id="GO:0006412">
    <property type="term" value="P:translation"/>
    <property type="evidence" value="ECO:0007669"/>
    <property type="project" value="UniProtKB-UniRule"/>
</dbReference>
<dbReference type="NCBIfam" id="TIGR00029">
    <property type="entry name" value="S20"/>
    <property type="match status" value="1"/>
</dbReference>
<proteinExistence type="inferred from homology"/>
<dbReference type="InterPro" id="IPR002583">
    <property type="entry name" value="Ribosomal_bS20"/>
</dbReference>
<name>A0A1F5GA92_9BACT</name>
<sequence length="88" mass="9981">MPVTKQAIKKVRQDKRKAIYNARKKRGYKQAVKNYLNKPTAAALQKVFSTLDKAMKVNIIHKNKASRLKSQLAKKLPSSKSKPKTSSK</sequence>
<evidence type="ECO:0000256" key="2">
    <source>
        <dbReference type="ARBA" id="ARBA00022884"/>
    </source>
</evidence>
<evidence type="ECO:0000256" key="6">
    <source>
        <dbReference type="HAMAP-Rule" id="MF_00500"/>
    </source>
</evidence>
<gene>
    <name evidence="6" type="primary">rpsT</name>
    <name evidence="8" type="ORF">A3D04_04320</name>
</gene>
<dbReference type="SUPFAM" id="SSF46992">
    <property type="entry name" value="Ribosomal protein S20"/>
    <property type="match status" value="1"/>
</dbReference>
<dbReference type="Gene3D" id="1.20.58.110">
    <property type="entry name" value="Ribosomal protein S20"/>
    <property type="match status" value="1"/>
</dbReference>
<comment type="similarity">
    <text evidence="6">Belongs to the bacterial ribosomal protein bS20 family.</text>
</comment>
<evidence type="ECO:0000256" key="7">
    <source>
        <dbReference type="SAM" id="MobiDB-lite"/>
    </source>
</evidence>
<protein>
    <recommendedName>
        <fullName evidence="5 6">Small ribosomal subunit protein bS20</fullName>
    </recommendedName>
</protein>
<dbReference type="GO" id="GO:0003735">
    <property type="term" value="F:structural constituent of ribosome"/>
    <property type="evidence" value="ECO:0007669"/>
    <property type="project" value="InterPro"/>
</dbReference>
<dbReference type="HAMAP" id="MF_00500">
    <property type="entry name" value="Ribosomal_bS20"/>
    <property type="match status" value="1"/>
</dbReference>
<keyword evidence="1 6" id="KW-0699">rRNA-binding</keyword>
<evidence type="ECO:0000313" key="9">
    <source>
        <dbReference type="Proteomes" id="UP000177369"/>
    </source>
</evidence>
<dbReference type="GO" id="GO:0019843">
    <property type="term" value="F:rRNA binding"/>
    <property type="evidence" value="ECO:0007669"/>
    <property type="project" value="UniProtKB-UniRule"/>
</dbReference>
<dbReference type="GO" id="GO:1990904">
    <property type="term" value="C:ribonucleoprotein complex"/>
    <property type="evidence" value="ECO:0007669"/>
    <property type="project" value="UniProtKB-KW"/>
</dbReference>
<dbReference type="InterPro" id="IPR036510">
    <property type="entry name" value="Ribosomal_bS20_sf"/>
</dbReference>
<dbReference type="EMBL" id="MFBD01000018">
    <property type="protein sequence ID" value="OGD88754.1"/>
    <property type="molecule type" value="Genomic_DNA"/>
</dbReference>
<dbReference type="STRING" id="1797714.A3D04_04320"/>